<protein>
    <submittedName>
        <fullName evidence="9">Exosortase</fullName>
    </submittedName>
</protein>
<feature type="transmembrane region" description="Helical" evidence="8">
    <location>
        <begin position="206"/>
        <end position="225"/>
    </location>
</feature>
<gene>
    <name evidence="9" type="ORF">HDF12_001215</name>
</gene>
<evidence type="ECO:0000256" key="5">
    <source>
        <dbReference type="ARBA" id="ARBA00022801"/>
    </source>
</evidence>
<sequence length="303" mass="33647">MPYAVDVDAKEANTELPLTSPSGAPAGLGWLPYASIALLVVVLYYRVAIKLVYDWATLPDYSHGFLVPLFAAFLVWDKRKVLQTTPIRQSWFGVPLIVFSIAVLILGVYGVELFTSRMSFLFLMTGLIWTFFGSAMVRALRFPLLVLVLAIPFPAILFNQITFPLQLLASRIASDILPLLGVPTLHEGNVIELPVMKLEVAEACSGIRSLMSLFTLAVFYGYFLERTNRRRVLLALASIPIAVAANVARIVGTGLCVQYWDPEKALGFFHEFSGWVMFVISLACLYLVHRAMQLISPVRAQTT</sequence>
<keyword evidence="7 8" id="KW-0472">Membrane</keyword>
<evidence type="ECO:0000256" key="7">
    <source>
        <dbReference type="ARBA" id="ARBA00023136"/>
    </source>
</evidence>
<dbReference type="InterPro" id="IPR013426">
    <property type="entry name" value="EpsH-like"/>
</dbReference>
<evidence type="ECO:0000256" key="2">
    <source>
        <dbReference type="ARBA" id="ARBA00022475"/>
    </source>
</evidence>
<accession>A0A7Y9T8X2</accession>
<proteinExistence type="predicted"/>
<feature type="transmembrane region" description="Helical" evidence="8">
    <location>
        <begin position="144"/>
        <end position="163"/>
    </location>
</feature>
<feature type="transmembrane region" description="Helical" evidence="8">
    <location>
        <begin position="272"/>
        <end position="289"/>
    </location>
</feature>
<dbReference type="NCBIfam" id="TIGR04178">
    <property type="entry name" value="exo_archaeo"/>
    <property type="match status" value="1"/>
</dbReference>
<evidence type="ECO:0000256" key="6">
    <source>
        <dbReference type="ARBA" id="ARBA00022989"/>
    </source>
</evidence>
<name>A0A7Y9T8X2_9BACT</name>
<evidence type="ECO:0000256" key="8">
    <source>
        <dbReference type="SAM" id="Phobius"/>
    </source>
</evidence>
<evidence type="ECO:0000313" key="9">
    <source>
        <dbReference type="EMBL" id="NYF50850.1"/>
    </source>
</evidence>
<dbReference type="GO" id="GO:0008233">
    <property type="term" value="F:peptidase activity"/>
    <property type="evidence" value="ECO:0007669"/>
    <property type="project" value="UniProtKB-KW"/>
</dbReference>
<keyword evidence="5" id="KW-0378">Hydrolase</keyword>
<evidence type="ECO:0000256" key="4">
    <source>
        <dbReference type="ARBA" id="ARBA00022692"/>
    </source>
</evidence>
<dbReference type="EMBL" id="JACCCV010000001">
    <property type="protein sequence ID" value="NYF50850.1"/>
    <property type="molecule type" value="Genomic_DNA"/>
</dbReference>
<dbReference type="GO" id="GO:0006508">
    <property type="term" value="P:proteolysis"/>
    <property type="evidence" value="ECO:0007669"/>
    <property type="project" value="UniProtKB-KW"/>
</dbReference>
<evidence type="ECO:0000313" key="10">
    <source>
        <dbReference type="Proteomes" id="UP000534186"/>
    </source>
</evidence>
<keyword evidence="3" id="KW-0645">Protease</keyword>
<evidence type="ECO:0000256" key="3">
    <source>
        <dbReference type="ARBA" id="ARBA00022670"/>
    </source>
</evidence>
<feature type="transmembrane region" description="Helical" evidence="8">
    <location>
        <begin position="232"/>
        <end position="260"/>
    </location>
</feature>
<feature type="transmembrane region" description="Helical" evidence="8">
    <location>
        <begin position="30"/>
        <end position="49"/>
    </location>
</feature>
<keyword evidence="4 8" id="KW-0812">Transmembrane</keyword>
<feature type="transmembrane region" description="Helical" evidence="8">
    <location>
        <begin position="90"/>
        <end position="111"/>
    </location>
</feature>
<reference evidence="9 10" key="1">
    <citation type="submission" date="2020-07" db="EMBL/GenBank/DDBJ databases">
        <title>Genomic Encyclopedia of Type Strains, Phase IV (KMG-V): Genome sequencing to study the core and pangenomes of soil and plant-associated prokaryotes.</title>
        <authorList>
            <person name="Whitman W."/>
        </authorList>
    </citation>
    <scope>NUCLEOTIDE SEQUENCE [LARGE SCALE GENOMIC DNA]</scope>
    <source>
        <strain evidence="9 10">M8UP30</strain>
    </source>
</reference>
<dbReference type="AlphaFoldDB" id="A0A7Y9T8X2"/>
<dbReference type="InterPro" id="IPR026392">
    <property type="entry name" value="Exo/Archaeosortase_dom"/>
</dbReference>
<keyword evidence="6 8" id="KW-1133">Transmembrane helix</keyword>
<dbReference type="InterPro" id="IPR019127">
    <property type="entry name" value="Exosortase"/>
</dbReference>
<feature type="transmembrane region" description="Helical" evidence="8">
    <location>
        <begin position="117"/>
        <end position="137"/>
    </location>
</feature>
<comment type="caution">
    <text evidence="9">The sequence shown here is derived from an EMBL/GenBank/DDBJ whole genome shotgun (WGS) entry which is preliminary data.</text>
</comment>
<keyword evidence="2" id="KW-1003">Cell membrane</keyword>
<dbReference type="Pfam" id="PF09721">
    <property type="entry name" value="Exosortase_EpsH"/>
    <property type="match status" value="1"/>
</dbReference>
<dbReference type="Proteomes" id="UP000534186">
    <property type="component" value="Unassembled WGS sequence"/>
</dbReference>
<dbReference type="NCBIfam" id="TIGR02602">
    <property type="entry name" value="8TM_EpsH"/>
    <property type="match status" value="1"/>
</dbReference>
<organism evidence="9 10">
    <name type="scientific">Tunturiibacter lichenicola</name>
    <dbReference type="NCBI Taxonomy" id="2051959"/>
    <lineage>
        <taxon>Bacteria</taxon>
        <taxon>Pseudomonadati</taxon>
        <taxon>Acidobacteriota</taxon>
        <taxon>Terriglobia</taxon>
        <taxon>Terriglobales</taxon>
        <taxon>Acidobacteriaceae</taxon>
        <taxon>Tunturiibacter</taxon>
    </lineage>
</organism>
<comment type="subcellular location">
    <subcellularLocation>
        <location evidence="1">Cell membrane</location>
        <topology evidence="1">Multi-pass membrane protein</topology>
    </subcellularLocation>
</comment>
<evidence type="ECO:0000256" key="1">
    <source>
        <dbReference type="ARBA" id="ARBA00004651"/>
    </source>
</evidence>
<dbReference type="GO" id="GO:0005886">
    <property type="term" value="C:plasma membrane"/>
    <property type="evidence" value="ECO:0007669"/>
    <property type="project" value="UniProtKB-SubCell"/>
</dbReference>